<dbReference type="SUPFAM" id="SSF50630">
    <property type="entry name" value="Acid proteases"/>
    <property type="match status" value="1"/>
</dbReference>
<protein>
    <recommendedName>
        <fullName evidence="1">PDZ domain-containing protein</fullName>
    </recommendedName>
</protein>
<reference evidence="2 3" key="2">
    <citation type="journal article" date="2016" name="Int. J. Syst. Evol. Microbiol.">
        <title>Flavisolibacter tropicus sp. nov., isolated from tropical soil.</title>
        <authorList>
            <person name="Lee J.J."/>
            <person name="Kang M.S."/>
            <person name="Kim G.S."/>
            <person name="Lee C.S."/>
            <person name="Lim S."/>
            <person name="Lee J."/>
            <person name="Roh S.H."/>
            <person name="Kang H."/>
            <person name="Ha J.M."/>
            <person name="Bae S."/>
            <person name="Jung H.Y."/>
            <person name="Kim M.K."/>
        </authorList>
    </citation>
    <scope>NUCLEOTIDE SEQUENCE [LARGE SCALE GENOMIC DNA]</scope>
    <source>
        <strain evidence="2 3">LCS9</strain>
    </source>
</reference>
<reference evidence="3" key="1">
    <citation type="submission" date="2015-01" db="EMBL/GenBank/DDBJ databases">
        <title>Flavisolibacter sp./LCS9/ whole genome sequencing.</title>
        <authorList>
            <person name="Kim M.K."/>
            <person name="Srinivasan S."/>
            <person name="Lee J.-J."/>
        </authorList>
    </citation>
    <scope>NUCLEOTIDE SEQUENCE [LARGE SCALE GENOMIC DNA]</scope>
    <source>
        <strain evidence="3">LCS9</strain>
    </source>
</reference>
<dbReference type="Proteomes" id="UP000077177">
    <property type="component" value="Chromosome"/>
</dbReference>
<evidence type="ECO:0000313" key="2">
    <source>
        <dbReference type="EMBL" id="ANE51519.1"/>
    </source>
</evidence>
<proteinExistence type="predicted"/>
<dbReference type="KEGG" id="fla:SY85_14410"/>
<dbReference type="EMBL" id="CP011390">
    <property type="protein sequence ID" value="ANE51519.1"/>
    <property type="molecule type" value="Genomic_DNA"/>
</dbReference>
<keyword evidence="3" id="KW-1185">Reference proteome</keyword>
<dbReference type="Pfam" id="PF17820">
    <property type="entry name" value="PDZ_6"/>
    <property type="match status" value="1"/>
</dbReference>
<dbReference type="OrthoDB" id="3521766at2"/>
<dbReference type="Pfam" id="PF13650">
    <property type="entry name" value="Asp_protease_2"/>
    <property type="match status" value="1"/>
</dbReference>
<dbReference type="STRING" id="1492898.SY85_14410"/>
<dbReference type="AlphaFoldDB" id="A0A172TWQ4"/>
<name>A0A172TWQ4_9BACT</name>
<evidence type="ECO:0000313" key="3">
    <source>
        <dbReference type="Proteomes" id="UP000077177"/>
    </source>
</evidence>
<gene>
    <name evidence="2" type="ORF">SY85_14410</name>
</gene>
<accession>A0A172TWQ4</accession>
<feature type="domain" description="PDZ" evidence="1">
    <location>
        <begin position="293"/>
        <end position="378"/>
    </location>
</feature>
<dbReference type="RefSeq" id="WP_066405617.1">
    <property type="nucleotide sequence ID" value="NZ_CP011390.1"/>
</dbReference>
<dbReference type="InterPro" id="IPR041489">
    <property type="entry name" value="PDZ_6"/>
</dbReference>
<dbReference type="CDD" id="cd05483">
    <property type="entry name" value="retropepsin_like_bacteria"/>
    <property type="match status" value="1"/>
</dbReference>
<dbReference type="InterPro" id="IPR001478">
    <property type="entry name" value="PDZ"/>
</dbReference>
<organism evidence="2 3">
    <name type="scientific">Flavisolibacter tropicus</name>
    <dbReference type="NCBI Taxonomy" id="1492898"/>
    <lineage>
        <taxon>Bacteria</taxon>
        <taxon>Pseudomonadati</taxon>
        <taxon>Bacteroidota</taxon>
        <taxon>Chitinophagia</taxon>
        <taxon>Chitinophagales</taxon>
        <taxon>Chitinophagaceae</taxon>
        <taxon>Flavisolibacter</taxon>
    </lineage>
</organism>
<dbReference type="SMART" id="SM00228">
    <property type="entry name" value="PDZ"/>
    <property type="match status" value="1"/>
</dbReference>
<dbReference type="InterPro" id="IPR034122">
    <property type="entry name" value="Retropepsin-like_bacterial"/>
</dbReference>
<dbReference type="PROSITE" id="PS50106">
    <property type="entry name" value="PDZ"/>
    <property type="match status" value="1"/>
</dbReference>
<dbReference type="SUPFAM" id="SSF50156">
    <property type="entry name" value="PDZ domain-like"/>
    <property type="match status" value="1"/>
</dbReference>
<sequence>MLKKAAFLLIYLSVFIPVLKAQTKPLEVLPLKMIGVHTLIELKINNSKPLKFVFDTGAGESALSEEAAEKLGLKNEKITKAMEGAGASAETWASEGNRINIGKTTLDSVTFWVTDLSNLNLKGEKVDGIIGYDLIKNFTALIDIDKQQIKLYPATAFSKISKGTPIDFTLVDNIPVFYATVKTINSAPVSGQFFFDTGAGLGVVLHAPLVTKNALIDKLPVKTTLKFSGLGGAFKAYQTTLESVTFAGFTLKDLPGTLSTATSGTAADSISAGTMGNDILSRFNILISYPLQKISVVPNKRFNNAFNFNVSGLKLRKAKEGYIFIDYVMEQSPAEKAGLKVNDVIVSMNGNNSMSLDEMVSLLSVSNRTITIRVKNKENVEREVSLQTERFY</sequence>
<dbReference type="Gene3D" id="2.30.42.10">
    <property type="match status" value="1"/>
</dbReference>
<dbReference type="InterPro" id="IPR021109">
    <property type="entry name" value="Peptidase_aspartic_dom_sf"/>
</dbReference>
<dbReference type="Gene3D" id="2.40.70.10">
    <property type="entry name" value="Acid Proteases"/>
    <property type="match status" value="2"/>
</dbReference>
<evidence type="ECO:0000259" key="1">
    <source>
        <dbReference type="PROSITE" id="PS50106"/>
    </source>
</evidence>
<dbReference type="InterPro" id="IPR036034">
    <property type="entry name" value="PDZ_sf"/>
</dbReference>